<sequence>MEEGGPKSVFGGLGTAGRRAEGRRHEMKHGLADSVEDETDTHSRREEHGEPGNIAEFRL</sequence>
<reference evidence="2" key="1">
    <citation type="submission" date="2019-08" db="EMBL/GenBank/DDBJ databases">
        <authorList>
            <person name="Kucharzyk K."/>
            <person name="Murdoch R.W."/>
            <person name="Higgins S."/>
            <person name="Loffler F."/>
        </authorList>
    </citation>
    <scope>NUCLEOTIDE SEQUENCE</scope>
</reference>
<dbReference type="EMBL" id="VSSQ01001960">
    <property type="protein sequence ID" value="MPM12359.1"/>
    <property type="molecule type" value="Genomic_DNA"/>
</dbReference>
<comment type="caution">
    <text evidence="2">The sequence shown here is derived from an EMBL/GenBank/DDBJ whole genome shotgun (WGS) entry which is preliminary data.</text>
</comment>
<accession>A0A644X8G5</accession>
<feature type="compositionally biased region" description="Basic and acidic residues" evidence="1">
    <location>
        <begin position="18"/>
        <end position="31"/>
    </location>
</feature>
<evidence type="ECO:0000313" key="2">
    <source>
        <dbReference type="EMBL" id="MPM12359.1"/>
    </source>
</evidence>
<protein>
    <submittedName>
        <fullName evidence="2">Uncharacterized protein</fullName>
    </submittedName>
</protein>
<dbReference type="AlphaFoldDB" id="A0A644X8G5"/>
<evidence type="ECO:0000256" key="1">
    <source>
        <dbReference type="SAM" id="MobiDB-lite"/>
    </source>
</evidence>
<feature type="compositionally biased region" description="Basic and acidic residues" evidence="1">
    <location>
        <begin position="40"/>
        <end position="50"/>
    </location>
</feature>
<name>A0A644X8G5_9ZZZZ</name>
<organism evidence="2">
    <name type="scientific">bioreactor metagenome</name>
    <dbReference type="NCBI Taxonomy" id="1076179"/>
    <lineage>
        <taxon>unclassified sequences</taxon>
        <taxon>metagenomes</taxon>
        <taxon>ecological metagenomes</taxon>
    </lineage>
</organism>
<proteinExistence type="predicted"/>
<feature type="region of interest" description="Disordered" evidence="1">
    <location>
        <begin position="1"/>
        <end position="59"/>
    </location>
</feature>
<gene>
    <name evidence="2" type="ORF">SDC9_58712</name>
</gene>